<dbReference type="AlphaFoldDB" id="A0A0A3IRP8"/>
<sequence>MEPLKTKIKRRWIGIDGGGSKTSCVIGDEQGNILSFAKGSSSNIHGTPPQQVYQTLTQLIEKVMDDSQTSINHIEGIYLCLAGADREQDQKVIKDLLKNTPYEQKIKLRSDAEAALASGTWGQSGILLIAGTGSIVYIVSHETNKKLRVGGWGYLLGDEGSGYYIGQKALRAIMKAYDFRGQDTLLTSLVLDHFKLHQVPELLKLYSVENFIPDIARISEFVLIAAKKKDAVAIEILEDAVFELLQMVKVAYQYHSINKELTLVLHGGLFLDEYLKELFLKNLKQIIGDVQYVQPKIPAVFGAYLLAIKDSGLKIDENIKRNIETSWNEINQ</sequence>
<reference evidence="2 3" key="1">
    <citation type="submission" date="2014-02" db="EMBL/GenBank/DDBJ databases">
        <title>Draft genome sequence of Lysinibacillus massiliensis CCUG 49529.</title>
        <authorList>
            <person name="Zhang F."/>
            <person name="Wang G."/>
            <person name="Zhang L."/>
        </authorList>
    </citation>
    <scope>NUCLEOTIDE SEQUENCE [LARGE SCALE GENOMIC DNA]</scope>
    <source>
        <strain evidence="2 3">CCUG 49529</strain>
    </source>
</reference>
<dbReference type="CDD" id="cd24007">
    <property type="entry name" value="ASKHA_NBD_eukNAGK-like"/>
    <property type="match status" value="1"/>
</dbReference>
<dbReference type="PANTHER" id="PTHR43190:SF3">
    <property type="entry name" value="N-ACETYL-D-GLUCOSAMINE KINASE"/>
    <property type="match status" value="1"/>
</dbReference>
<dbReference type="Pfam" id="PF01869">
    <property type="entry name" value="BcrAD_BadFG"/>
    <property type="match status" value="1"/>
</dbReference>
<name>A0A0A3IRP8_9BACL</name>
<evidence type="ECO:0000313" key="2">
    <source>
        <dbReference type="EMBL" id="KGR87444.1"/>
    </source>
</evidence>
<dbReference type="Gene3D" id="3.30.420.40">
    <property type="match status" value="2"/>
</dbReference>
<comment type="caution">
    <text evidence="2">The sequence shown here is derived from an EMBL/GenBank/DDBJ whole genome shotgun (WGS) entry which is preliminary data.</text>
</comment>
<proteinExistence type="predicted"/>
<dbReference type="SUPFAM" id="SSF53067">
    <property type="entry name" value="Actin-like ATPase domain"/>
    <property type="match status" value="2"/>
</dbReference>
<organism evidence="2 3">
    <name type="scientific">Ureibacillus massiliensis 4400831 = CIP 108448 = CCUG 49529</name>
    <dbReference type="NCBI Taxonomy" id="1211035"/>
    <lineage>
        <taxon>Bacteria</taxon>
        <taxon>Bacillati</taxon>
        <taxon>Bacillota</taxon>
        <taxon>Bacilli</taxon>
        <taxon>Bacillales</taxon>
        <taxon>Caryophanaceae</taxon>
        <taxon>Ureibacillus</taxon>
    </lineage>
</organism>
<dbReference type="InterPro" id="IPR052519">
    <property type="entry name" value="Euk-type_GlcNAc_Kinase"/>
</dbReference>
<protein>
    <recommendedName>
        <fullName evidence="1">ATPase BadF/BadG/BcrA/BcrD type domain-containing protein</fullName>
    </recommendedName>
</protein>
<dbReference type="Proteomes" id="UP000030595">
    <property type="component" value="Unassembled WGS sequence"/>
</dbReference>
<dbReference type="OrthoDB" id="9772633at2"/>
<dbReference type="RefSeq" id="WP_036180208.1">
    <property type="nucleotide sequence ID" value="NZ_AVCZ01000069.1"/>
</dbReference>
<gene>
    <name evidence="2" type="ORF">CD30_18745</name>
</gene>
<dbReference type="InterPro" id="IPR002731">
    <property type="entry name" value="ATPase_BadF"/>
</dbReference>
<keyword evidence="3" id="KW-1185">Reference proteome</keyword>
<feature type="domain" description="ATPase BadF/BadG/BcrA/BcrD type" evidence="1">
    <location>
        <begin position="13"/>
        <end position="307"/>
    </location>
</feature>
<dbReference type="InterPro" id="IPR043129">
    <property type="entry name" value="ATPase_NBD"/>
</dbReference>
<evidence type="ECO:0000259" key="1">
    <source>
        <dbReference type="Pfam" id="PF01869"/>
    </source>
</evidence>
<accession>A0A0A3IRP8</accession>
<dbReference type="eggNOG" id="COG2971">
    <property type="taxonomic scope" value="Bacteria"/>
</dbReference>
<dbReference type="EMBL" id="JPVQ01000069">
    <property type="protein sequence ID" value="KGR87444.1"/>
    <property type="molecule type" value="Genomic_DNA"/>
</dbReference>
<dbReference type="PANTHER" id="PTHR43190">
    <property type="entry name" value="N-ACETYL-D-GLUCOSAMINE KINASE"/>
    <property type="match status" value="1"/>
</dbReference>
<evidence type="ECO:0000313" key="3">
    <source>
        <dbReference type="Proteomes" id="UP000030595"/>
    </source>
</evidence>